<gene>
    <name evidence="2" type="ORF">C451_00250</name>
</gene>
<accession>M0NJD1</accession>
<name>M0NJD1_9EURY</name>
<keyword evidence="3" id="KW-1185">Reference proteome</keyword>
<feature type="compositionally biased region" description="Basic and acidic residues" evidence="1">
    <location>
        <begin position="141"/>
        <end position="161"/>
    </location>
</feature>
<evidence type="ECO:0000313" key="2">
    <source>
        <dbReference type="EMBL" id="EMA56790.1"/>
    </source>
</evidence>
<organism evidence="2 3">
    <name type="scientific">Halococcus thailandensis JCM 13552</name>
    <dbReference type="NCBI Taxonomy" id="1227457"/>
    <lineage>
        <taxon>Archaea</taxon>
        <taxon>Methanobacteriati</taxon>
        <taxon>Methanobacteriota</taxon>
        <taxon>Stenosarchaea group</taxon>
        <taxon>Halobacteria</taxon>
        <taxon>Halobacteriales</taxon>
        <taxon>Halococcaceae</taxon>
        <taxon>Halococcus</taxon>
    </lineage>
</organism>
<dbReference type="PATRIC" id="fig|1227457.3.peg.40"/>
<reference evidence="2 3" key="1">
    <citation type="journal article" date="2014" name="PLoS Genet.">
        <title>Phylogenetically driven sequencing of extremely halophilic archaea reveals strategies for static and dynamic osmo-response.</title>
        <authorList>
            <person name="Becker E.A."/>
            <person name="Seitzer P.M."/>
            <person name="Tritt A."/>
            <person name="Larsen D."/>
            <person name="Krusor M."/>
            <person name="Yao A.I."/>
            <person name="Wu D."/>
            <person name="Madern D."/>
            <person name="Eisen J.A."/>
            <person name="Darling A.E."/>
            <person name="Facciotti M.T."/>
        </authorList>
    </citation>
    <scope>NUCLEOTIDE SEQUENCE [LARGE SCALE GENOMIC DNA]</scope>
    <source>
        <strain evidence="2 3">JCM 13552</strain>
    </source>
</reference>
<proteinExistence type="predicted"/>
<dbReference type="OrthoDB" id="351353at2157"/>
<dbReference type="STRING" id="1227457.C451_00250"/>
<dbReference type="RefSeq" id="WP_007736401.1">
    <property type="nucleotide sequence ID" value="NZ_AOMF01000015.1"/>
</dbReference>
<dbReference type="EMBL" id="AOMF01000015">
    <property type="protein sequence ID" value="EMA56790.1"/>
    <property type="molecule type" value="Genomic_DNA"/>
</dbReference>
<dbReference type="AlphaFoldDB" id="M0NJD1"/>
<sequence>MATTSEQSDPEADFAAWLTGHRRAILDAIRFYDDESHTSNIREYANVPRGSFNHHIEGLLNPPEKFRAAVDWLGDEGLIEVTGKAEVGKPAKARVFGLTNAGEKAFENVVDDVGIRASDVRDLRERVDELEAQSGGEQGVESDRIEKLERERAANQERIEELEAENKELKECFNHMADVVEGMMGGDDSPSV</sequence>
<evidence type="ECO:0000313" key="3">
    <source>
        <dbReference type="Proteomes" id="UP000011680"/>
    </source>
</evidence>
<protein>
    <submittedName>
        <fullName evidence="2">Uncharacterized protein</fullName>
    </submittedName>
</protein>
<evidence type="ECO:0000256" key="1">
    <source>
        <dbReference type="SAM" id="MobiDB-lite"/>
    </source>
</evidence>
<feature type="region of interest" description="Disordered" evidence="1">
    <location>
        <begin position="129"/>
        <end position="161"/>
    </location>
</feature>
<dbReference type="Proteomes" id="UP000011680">
    <property type="component" value="Unassembled WGS sequence"/>
</dbReference>
<comment type="caution">
    <text evidence="2">The sequence shown here is derived from an EMBL/GenBank/DDBJ whole genome shotgun (WGS) entry which is preliminary data.</text>
</comment>